<name>M0ADG4_9EURY</name>
<protein>
    <submittedName>
        <fullName evidence="1">Uncharacterized protein</fullName>
    </submittedName>
</protein>
<gene>
    <name evidence="1" type="ORF">C484_01940</name>
</gene>
<dbReference type="EMBL" id="AOIL01000009">
    <property type="protein sequence ID" value="ELY96436.1"/>
    <property type="molecule type" value="Genomic_DNA"/>
</dbReference>
<organism evidence="1 2">
    <name type="scientific">Natrialba taiwanensis DSM 12281</name>
    <dbReference type="NCBI Taxonomy" id="1230458"/>
    <lineage>
        <taxon>Archaea</taxon>
        <taxon>Methanobacteriati</taxon>
        <taxon>Methanobacteriota</taxon>
        <taxon>Stenosarchaea group</taxon>
        <taxon>Halobacteria</taxon>
        <taxon>Halobacteriales</taxon>
        <taxon>Natrialbaceae</taxon>
        <taxon>Natrialba</taxon>
    </lineage>
</organism>
<evidence type="ECO:0000313" key="2">
    <source>
        <dbReference type="Proteomes" id="UP000011648"/>
    </source>
</evidence>
<keyword evidence="2" id="KW-1185">Reference proteome</keyword>
<proteinExistence type="predicted"/>
<evidence type="ECO:0000313" key="1">
    <source>
        <dbReference type="EMBL" id="ELY96436.1"/>
    </source>
</evidence>
<reference evidence="1 2" key="1">
    <citation type="journal article" date="2014" name="PLoS Genet.">
        <title>Phylogenetically driven sequencing of extremely halophilic archaea reveals strategies for static and dynamic osmo-response.</title>
        <authorList>
            <person name="Becker E.A."/>
            <person name="Seitzer P.M."/>
            <person name="Tritt A."/>
            <person name="Larsen D."/>
            <person name="Krusor M."/>
            <person name="Yao A.I."/>
            <person name="Wu D."/>
            <person name="Madern D."/>
            <person name="Eisen J.A."/>
            <person name="Darling A.E."/>
            <person name="Facciotti M.T."/>
        </authorList>
    </citation>
    <scope>NUCLEOTIDE SEQUENCE [LARGE SCALE GENOMIC DNA]</scope>
    <source>
        <strain evidence="1 2">DSM 12281</strain>
    </source>
</reference>
<sequence>MVVGSVSQSVSRDTLAASSTVHEDIDSTIFVSCCLNKGVDVVIHRTMGWYDEDVTDGGWRDVI</sequence>
<comment type="caution">
    <text evidence="1">The sequence shown here is derived from an EMBL/GenBank/DDBJ whole genome shotgun (WGS) entry which is preliminary data.</text>
</comment>
<accession>M0ADG4</accession>
<dbReference type="Proteomes" id="UP000011648">
    <property type="component" value="Unassembled WGS sequence"/>
</dbReference>
<dbReference type="AlphaFoldDB" id="M0ADG4"/>
<dbReference type="PATRIC" id="fig|1230458.4.peg.380"/>